<dbReference type="Proteomes" id="UP000037175">
    <property type="component" value="Unassembled WGS sequence"/>
</dbReference>
<feature type="domain" description="UreE urease accessory N-terminal" evidence="6">
    <location>
        <begin position="6"/>
        <end position="69"/>
    </location>
</feature>
<dbReference type="PIRSF" id="PIRSF036402">
    <property type="entry name" value="Ureas_acces_UreE"/>
    <property type="match status" value="1"/>
</dbReference>
<dbReference type="Pfam" id="PF02814">
    <property type="entry name" value="UreE_N"/>
    <property type="match status" value="1"/>
</dbReference>
<dbReference type="InterPro" id="IPR004029">
    <property type="entry name" value="UreE_N"/>
</dbReference>
<evidence type="ECO:0000256" key="4">
    <source>
        <dbReference type="ARBA" id="ARBA00023186"/>
    </source>
</evidence>
<dbReference type="Pfam" id="PF05194">
    <property type="entry name" value="UreE_C"/>
    <property type="match status" value="1"/>
</dbReference>
<comment type="subcellular location">
    <subcellularLocation>
        <location evidence="1 5">Cytoplasm</location>
    </subcellularLocation>
</comment>
<evidence type="ECO:0000313" key="7">
    <source>
        <dbReference type="EMBL" id="KNZ68942.1"/>
    </source>
</evidence>
<accession>A0A0L6W053</accession>
<proteinExistence type="inferred from homology"/>
<dbReference type="SUPFAM" id="SSF69287">
    <property type="entry name" value="Urease metallochaperone UreE, N-terminal domain"/>
    <property type="match status" value="1"/>
</dbReference>
<keyword evidence="3 5" id="KW-0533">Nickel</keyword>
<dbReference type="Gene3D" id="3.30.70.790">
    <property type="entry name" value="UreE, C-terminal domain"/>
    <property type="match status" value="1"/>
</dbReference>
<dbReference type="SMART" id="SM00988">
    <property type="entry name" value="UreE_N"/>
    <property type="match status" value="1"/>
</dbReference>
<dbReference type="GO" id="GO:0016151">
    <property type="term" value="F:nickel cation binding"/>
    <property type="evidence" value="ECO:0007669"/>
    <property type="project" value="UniProtKB-UniRule"/>
</dbReference>
<dbReference type="SUPFAM" id="SSF69737">
    <property type="entry name" value="Urease metallochaperone UreE, C-terminal domain"/>
    <property type="match status" value="1"/>
</dbReference>
<comment type="similarity">
    <text evidence="5">Belongs to the UreE family.</text>
</comment>
<name>A0A0L6W053_9FIRM</name>
<keyword evidence="8" id="KW-1185">Reference proteome</keyword>
<keyword evidence="2 5" id="KW-0963">Cytoplasm</keyword>
<dbReference type="InterPro" id="IPR012406">
    <property type="entry name" value="UreE"/>
</dbReference>
<dbReference type="GO" id="GO:0051082">
    <property type="term" value="F:unfolded protein binding"/>
    <property type="evidence" value="ECO:0007669"/>
    <property type="project" value="UniProtKB-UniRule"/>
</dbReference>
<dbReference type="EMBL" id="LGTE01000019">
    <property type="protein sequence ID" value="KNZ68942.1"/>
    <property type="molecule type" value="Genomic_DNA"/>
</dbReference>
<reference evidence="8" key="1">
    <citation type="submission" date="2015-07" db="EMBL/GenBank/DDBJ databases">
        <title>Complete Genome of Thermincola ferriacetica strain Z-0001T.</title>
        <authorList>
            <person name="Lusk B."/>
            <person name="Badalamenti J.P."/>
            <person name="Parameswaran P."/>
            <person name="Bond D.R."/>
            <person name="Torres C.I."/>
        </authorList>
    </citation>
    <scope>NUCLEOTIDE SEQUENCE [LARGE SCALE GENOMIC DNA]</scope>
    <source>
        <strain evidence="8">Z-0001</strain>
    </source>
</reference>
<gene>
    <name evidence="5" type="primary">ureE</name>
    <name evidence="7" type="ORF">Tfer_2431</name>
</gene>
<dbReference type="HAMAP" id="MF_00822">
    <property type="entry name" value="UreE"/>
    <property type="match status" value="1"/>
</dbReference>
<evidence type="ECO:0000259" key="6">
    <source>
        <dbReference type="SMART" id="SM00988"/>
    </source>
</evidence>
<dbReference type="Gene3D" id="2.60.260.20">
    <property type="entry name" value="Urease metallochaperone UreE, N-terminal domain"/>
    <property type="match status" value="1"/>
</dbReference>
<protein>
    <recommendedName>
        <fullName evidence="5">Urease accessory protein UreE</fullName>
    </recommendedName>
</protein>
<comment type="function">
    <text evidence="5">Involved in urease metallocenter assembly. Binds nickel. Probably functions as a nickel donor during metallocenter assembly.</text>
</comment>
<comment type="caution">
    <text evidence="7">The sequence shown here is derived from an EMBL/GenBank/DDBJ whole genome shotgun (WGS) entry which is preliminary data.</text>
</comment>
<keyword evidence="4 5" id="KW-0143">Chaperone</keyword>
<dbReference type="InterPro" id="IPR007864">
    <property type="entry name" value="UreE_C_dom"/>
</dbReference>
<dbReference type="GO" id="GO:0005737">
    <property type="term" value="C:cytoplasm"/>
    <property type="evidence" value="ECO:0007669"/>
    <property type="project" value="UniProtKB-SubCell"/>
</dbReference>
<dbReference type="PATRIC" id="fig|281456.6.peg.2578"/>
<dbReference type="GO" id="GO:0065003">
    <property type="term" value="P:protein-containing complex assembly"/>
    <property type="evidence" value="ECO:0007669"/>
    <property type="project" value="InterPro"/>
</dbReference>
<dbReference type="GO" id="GO:0006457">
    <property type="term" value="P:protein folding"/>
    <property type="evidence" value="ECO:0007669"/>
    <property type="project" value="InterPro"/>
</dbReference>
<dbReference type="InterPro" id="IPR036118">
    <property type="entry name" value="UreE_N_sf"/>
</dbReference>
<evidence type="ECO:0000256" key="3">
    <source>
        <dbReference type="ARBA" id="ARBA00022596"/>
    </source>
</evidence>
<dbReference type="GO" id="GO:0019627">
    <property type="term" value="P:urea metabolic process"/>
    <property type="evidence" value="ECO:0007669"/>
    <property type="project" value="InterPro"/>
</dbReference>
<evidence type="ECO:0000256" key="2">
    <source>
        <dbReference type="ARBA" id="ARBA00022490"/>
    </source>
</evidence>
<evidence type="ECO:0000256" key="1">
    <source>
        <dbReference type="ARBA" id="ARBA00004496"/>
    </source>
</evidence>
<evidence type="ECO:0000313" key="8">
    <source>
        <dbReference type="Proteomes" id="UP000037175"/>
    </source>
</evidence>
<sequence length="148" mass="17251">MIFKEVLGNLHDLDIPDHRIEKVALEWFELDKRLLCKTTDKGNDIGIAVEGRRRLRHGDILFLTPERVIAVEVLPTKAIVLEPRNMPEMAQVCYQLGNRHAPLYMSGEQILVPFDQTIVELFERLNIPVKIERRRLEHGLRPESPHHH</sequence>
<dbReference type="AlphaFoldDB" id="A0A0L6W053"/>
<organism evidence="7 8">
    <name type="scientific">Thermincola ferriacetica</name>
    <dbReference type="NCBI Taxonomy" id="281456"/>
    <lineage>
        <taxon>Bacteria</taxon>
        <taxon>Bacillati</taxon>
        <taxon>Bacillota</taxon>
        <taxon>Clostridia</taxon>
        <taxon>Eubacteriales</taxon>
        <taxon>Thermincolaceae</taxon>
        <taxon>Thermincola</taxon>
    </lineage>
</organism>
<evidence type="ECO:0000256" key="5">
    <source>
        <dbReference type="HAMAP-Rule" id="MF_00822"/>
    </source>
</evidence>
<dbReference type="CDD" id="cd00571">
    <property type="entry name" value="UreE"/>
    <property type="match status" value="1"/>
</dbReference>